<dbReference type="CDD" id="cd12148">
    <property type="entry name" value="fungal_TF_MHR"/>
    <property type="match status" value="1"/>
</dbReference>
<reference evidence="3 4" key="1">
    <citation type="submission" date="2023-01" db="EMBL/GenBank/DDBJ databases">
        <title>Analysis of 21 Apiospora genomes using comparative genomics revels a genus with tremendous synthesis potential of carbohydrate active enzymes and secondary metabolites.</title>
        <authorList>
            <person name="Sorensen T."/>
        </authorList>
    </citation>
    <scope>NUCLEOTIDE SEQUENCE [LARGE SCALE GENOMIC DNA]</scope>
    <source>
        <strain evidence="3 4">CBS 20057</strain>
    </source>
</reference>
<keyword evidence="2" id="KW-0812">Transmembrane</keyword>
<organism evidence="3 4">
    <name type="scientific">Apiospora marii</name>
    <dbReference type="NCBI Taxonomy" id="335849"/>
    <lineage>
        <taxon>Eukaryota</taxon>
        <taxon>Fungi</taxon>
        <taxon>Dikarya</taxon>
        <taxon>Ascomycota</taxon>
        <taxon>Pezizomycotina</taxon>
        <taxon>Sordariomycetes</taxon>
        <taxon>Xylariomycetidae</taxon>
        <taxon>Amphisphaeriales</taxon>
        <taxon>Apiosporaceae</taxon>
        <taxon>Apiospora</taxon>
    </lineage>
</organism>
<evidence type="ECO:0000256" key="2">
    <source>
        <dbReference type="SAM" id="Phobius"/>
    </source>
</evidence>
<dbReference type="EMBL" id="JAQQWI010000010">
    <property type="protein sequence ID" value="KAK8018319.1"/>
    <property type="molecule type" value="Genomic_DNA"/>
</dbReference>
<evidence type="ECO:0000313" key="3">
    <source>
        <dbReference type="EMBL" id="KAK8018319.1"/>
    </source>
</evidence>
<accession>A0ABR1RUV9</accession>
<protein>
    <recommendedName>
        <fullName evidence="5">Transcription factor domain-containing protein</fullName>
    </recommendedName>
</protein>
<feature type="compositionally biased region" description="Basic and acidic residues" evidence="1">
    <location>
        <begin position="84"/>
        <end position="96"/>
    </location>
</feature>
<dbReference type="PANTHER" id="PTHR47785:SF1">
    <property type="entry name" value="TRANSCRIPTION FACTOR, PUTATIVE (AFU_ORTHOLOGUE AFUA_5G14530)-RELATED"/>
    <property type="match status" value="1"/>
</dbReference>
<comment type="caution">
    <text evidence="3">The sequence shown here is derived from an EMBL/GenBank/DDBJ whole genome shotgun (WGS) entry which is preliminary data.</text>
</comment>
<keyword evidence="2" id="KW-0472">Membrane</keyword>
<evidence type="ECO:0000313" key="4">
    <source>
        <dbReference type="Proteomes" id="UP001396898"/>
    </source>
</evidence>
<proteinExistence type="predicted"/>
<gene>
    <name evidence="3" type="ORF">PG991_007509</name>
</gene>
<sequence>MDEPSKKRLRTSHAMRWQSTVSSMSHFEATLLLWLRGEHAALTVSSSRGKSDLILEGVLRVEELLQKMNMNLSLSPISPTAPDASHRSMSTEDLRPPPHQNNLENAILDSLHNSTTESILSWSYFDSFPTIRQNYVSIFQLEQSRPSLPIRTNSMFPYLSSVDLESILTSFQRGLNFWYPTLSLNQLENVRTAVSQGLLDSTDIVANCCTQLVMALGCASGVVSGLMGAEDAASPREEVDFKNSRRAMAEVYFDGALKAMNVVHSEMTCNAVQSLFFAALYFAYLRRPLQAWNYIHDCAAKCQLLLSYPPTDILGVLYSGKVCLGLDLLSQTRMTKLTFSCSDYLAELSALPQSGVARIESSIPLPGSYSTHQDPDETEHASLYFLACISMRRLLNRVHQLLYARDSGAATDATRFPAIVTELDHQLDEWRDCGGFLRQRYLTCKSVIFRPYLAWLLANGPSDTAGASRAEILGRAKVCLDACTSHILGLTGFSHTILVDTWICVLSMATAMMILLATCHSLRQITQLRHDIMSTGPHLRKVFRRWQEVLGTPESPSVEQGMRIIYETERLMQSVGRASNVTDEEVDVAASMCAMTRE</sequence>
<dbReference type="PANTHER" id="PTHR47785">
    <property type="entry name" value="ZN(II)2CYS6 TRANSCRIPTION FACTOR (EUROFUNG)-RELATED-RELATED"/>
    <property type="match status" value="1"/>
</dbReference>
<keyword evidence="4" id="KW-1185">Reference proteome</keyword>
<dbReference type="Proteomes" id="UP001396898">
    <property type="component" value="Unassembled WGS sequence"/>
</dbReference>
<keyword evidence="2" id="KW-1133">Transmembrane helix</keyword>
<name>A0ABR1RUV9_9PEZI</name>
<evidence type="ECO:0008006" key="5">
    <source>
        <dbReference type="Google" id="ProtNLM"/>
    </source>
</evidence>
<feature type="transmembrane region" description="Helical" evidence="2">
    <location>
        <begin position="497"/>
        <end position="519"/>
    </location>
</feature>
<evidence type="ECO:0000256" key="1">
    <source>
        <dbReference type="SAM" id="MobiDB-lite"/>
    </source>
</evidence>
<dbReference type="InterPro" id="IPR053181">
    <property type="entry name" value="EcdB-like_regulator"/>
</dbReference>
<feature type="region of interest" description="Disordered" evidence="1">
    <location>
        <begin position="75"/>
        <end position="96"/>
    </location>
</feature>